<name>A0A3N4V4J0_9GAMM</name>
<comment type="caution">
    <text evidence="1">The sequence shown here is derived from an EMBL/GenBank/DDBJ whole genome shotgun (WGS) entry which is preliminary data.</text>
</comment>
<dbReference type="EMBL" id="RKQN01000008">
    <property type="protein sequence ID" value="RPE74651.1"/>
    <property type="molecule type" value="Genomic_DNA"/>
</dbReference>
<evidence type="ECO:0000313" key="2">
    <source>
        <dbReference type="Proteomes" id="UP000269708"/>
    </source>
</evidence>
<keyword evidence="2" id="KW-1185">Reference proteome</keyword>
<dbReference type="Proteomes" id="UP000269708">
    <property type="component" value="Unassembled WGS sequence"/>
</dbReference>
<reference evidence="1 2" key="1">
    <citation type="submission" date="2018-11" db="EMBL/GenBank/DDBJ databases">
        <title>Genomic Encyclopedia of Type Strains, Phase IV (KMG-IV): sequencing the most valuable type-strain genomes for metagenomic binning, comparative biology and taxonomic classification.</title>
        <authorList>
            <person name="Goeker M."/>
        </authorList>
    </citation>
    <scope>NUCLEOTIDE SEQUENCE [LARGE SCALE GENOMIC DNA]</scope>
    <source>
        <strain evidence="1 2">DSM 25623</strain>
    </source>
</reference>
<protein>
    <submittedName>
        <fullName evidence="1">Uncharacterized protein</fullName>
    </submittedName>
</protein>
<proteinExistence type="predicted"/>
<evidence type="ECO:0000313" key="1">
    <source>
        <dbReference type="EMBL" id="RPE74651.1"/>
    </source>
</evidence>
<gene>
    <name evidence="1" type="ORF">EDC50_3180</name>
</gene>
<dbReference type="RefSeq" id="WP_242003047.1">
    <property type="nucleotide sequence ID" value="NZ_RKQN01000008.1"/>
</dbReference>
<sequence length="90" mass="9700">MNAPSQPHGTPLPIGADYTLTEKDMDRLWRAQVAAQLLAALDHEGATHLGISHDGPAAVAEYIAEDVLDVLRNTQRQAAPHEEPPGEDLI</sequence>
<accession>A0A3N4V4J0</accession>
<organism evidence="1 2">
    <name type="scientific">Vulcaniibacterium tengchongense</name>
    <dbReference type="NCBI Taxonomy" id="1273429"/>
    <lineage>
        <taxon>Bacteria</taxon>
        <taxon>Pseudomonadati</taxon>
        <taxon>Pseudomonadota</taxon>
        <taxon>Gammaproteobacteria</taxon>
        <taxon>Lysobacterales</taxon>
        <taxon>Lysobacteraceae</taxon>
        <taxon>Vulcaniibacterium</taxon>
    </lineage>
</organism>
<dbReference type="AlphaFoldDB" id="A0A3N4V4J0"/>